<dbReference type="EMBL" id="DOOG01000080">
    <property type="protein sequence ID" value="HBU98180.1"/>
    <property type="molecule type" value="Genomic_DNA"/>
</dbReference>
<evidence type="ECO:0000313" key="3">
    <source>
        <dbReference type="Proteomes" id="UP000264179"/>
    </source>
</evidence>
<evidence type="ECO:0000313" key="2">
    <source>
        <dbReference type="EMBL" id="HCW66883.1"/>
    </source>
</evidence>
<dbReference type="AlphaFoldDB" id="A0A358HSP3"/>
<gene>
    <name evidence="1" type="ORF">DEF21_09780</name>
    <name evidence="2" type="ORF">DHR80_06660</name>
</gene>
<dbReference type="EMBL" id="DPOP01000062">
    <property type="protein sequence ID" value="HCW66883.1"/>
    <property type="molecule type" value="Genomic_DNA"/>
</dbReference>
<dbReference type="Proteomes" id="UP000264179">
    <property type="component" value="Unassembled WGS sequence"/>
</dbReference>
<proteinExistence type="predicted"/>
<reference evidence="3 4" key="1">
    <citation type="journal article" date="2018" name="Nat. Biotechnol.">
        <title>A standardized bacterial taxonomy based on genome phylogeny substantially revises the tree of life.</title>
        <authorList>
            <person name="Parks D.H."/>
            <person name="Chuvochina M."/>
            <person name="Waite D.W."/>
            <person name="Rinke C."/>
            <person name="Skarshewski A."/>
            <person name="Chaumeil P.A."/>
            <person name="Hugenholtz P."/>
        </authorList>
    </citation>
    <scope>NUCLEOTIDE SEQUENCE [LARGE SCALE GENOMIC DNA]</scope>
    <source>
        <strain evidence="1">UBA8707</strain>
        <strain evidence="2">UBA9881</strain>
    </source>
</reference>
<protein>
    <submittedName>
        <fullName evidence="1">Uncharacterized protein</fullName>
    </submittedName>
</protein>
<dbReference type="Proteomes" id="UP000264753">
    <property type="component" value="Unassembled WGS sequence"/>
</dbReference>
<accession>A0A358HSP3</accession>
<name>A0A358HSP3_9PROT</name>
<evidence type="ECO:0000313" key="4">
    <source>
        <dbReference type="Proteomes" id="UP000264753"/>
    </source>
</evidence>
<sequence length="63" mass="7074">MARFLCAMSGARKGRDAKAMVDETAASARSCNTIFLIQNYLFDRIFVRLKRAVNSIFTRLGVT</sequence>
<organism evidence="1 4">
    <name type="scientific">Thalassospira lucentensis</name>
    <dbReference type="NCBI Taxonomy" id="168935"/>
    <lineage>
        <taxon>Bacteria</taxon>
        <taxon>Pseudomonadati</taxon>
        <taxon>Pseudomonadota</taxon>
        <taxon>Alphaproteobacteria</taxon>
        <taxon>Rhodospirillales</taxon>
        <taxon>Thalassospiraceae</taxon>
        <taxon>Thalassospira</taxon>
    </lineage>
</organism>
<evidence type="ECO:0000313" key="1">
    <source>
        <dbReference type="EMBL" id="HBU98180.1"/>
    </source>
</evidence>
<comment type="caution">
    <text evidence="1">The sequence shown here is derived from an EMBL/GenBank/DDBJ whole genome shotgun (WGS) entry which is preliminary data.</text>
</comment>
<dbReference type="RefSeq" id="WP_102782788.1">
    <property type="nucleotide sequence ID" value="NZ_DPOP01000062.1"/>
</dbReference>